<dbReference type="PANTHER" id="PTHR14454">
    <property type="entry name" value="GRB2-ASSOCIATED AND REGULATOR OF MAPK PROTEIN FAMILY MEMBER"/>
    <property type="match status" value="1"/>
</dbReference>
<reference evidence="3" key="1">
    <citation type="submission" date="2025-08" db="UniProtKB">
        <authorList>
            <consortium name="RefSeq"/>
        </authorList>
    </citation>
    <scope>IDENTIFICATION</scope>
    <source>
        <tissue evidence="3">Gonad</tissue>
    </source>
</reference>
<accession>A0A6P4YAQ2</accession>
<dbReference type="InterPro" id="IPR001660">
    <property type="entry name" value="SAM"/>
</dbReference>
<gene>
    <name evidence="3" type="primary">LOC109471294</name>
</gene>
<dbReference type="Proteomes" id="UP000515135">
    <property type="component" value="Unplaced"/>
</dbReference>
<dbReference type="OrthoDB" id="6077228at2759"/>
<proteinExistence type="predicted"/>
<dbReference type="RefSeq" id="XP_019626145.1">
    <property type="nucleotide sequence ID" value="XM_019770586.1"/>
</dbReference>
<evidence type="ECO:0000259" key="1">
    <source>
        <dbReference type="SMART" id="SM00454"/>
    </source>
</evidence>
<organism evidence="2 3">
    <name type="scientific">Branchiostoma belcheri</name>
    <name type="common">Amphioxus</name>
    <dbReference type="NCBI Taxonomy" id="7741"/>
    <lineage>
        <taxon>Eukaryota</taxon>
        <taxon>Metazoa</taxon>
        <taxon>Chordata</taxon>
        <taxon>Cephalochordata</taxon>
        <taxon>Leptocardii</taxon>
        <taxon>Amphioxiformes</taxon>
        <taxon>Branchiostomatidae</taxon>
        <taxon>Branchiostoma</taxon>
    </lineage>
</organism>
<dbReference type="SUPFAM" id="SSF47769">
    <property type="entry name" value="SAM/Pointed domain"/>
    <property type="match status" value="1"/>
</dbReference>
<dbReference type="PANTHER" id="PTHR14454:SF11">
    <property type="entry name" value="SERRANO, ISOFORM F"/>
    <property type="match status" value="1"/>
</dbReference>
<dbReference type="AlphaFoldDB" id="A0A6P4YAQ2"/>
<dbReference type="Pfam" id="PF00536">
    <property type="entry name" value="SAM_1"/>
    <property type="match status" value="1"/>
</dbReference>
<dbReference type="GeneID" id="109471294"/>
<dbReference type="InterPro" id="IPR052281">
    <property type="entry name" value="GAREM"/>
</dbReference>
<protein>
    <submittedName>
        <fullName evidence="3">Uncharacterized protein LOC109471294</fullName>
    </submittedName>
</protein>
<dbReference type="CDD" id="cd09487">
    <property type="entry name" value="SAM_superfamily"/>
    <property type="match status" value="1"/>
</dbReference>
<dbReference type="InterPro" id="IPR013761">
    <property type="entry name" value="SAM/pointed_sf"/>
</dbReference>
<keyword evidence="2" id="KW-1185">Reference proteome</keyword>
<evidence type="ECO:0000313" key="3">
    <source>
        <dbReference type="RefSeq" id="XP_019626145.1"/>
    </source>
</evidence>
<feature type="domain" description="SAM" evidence="1">
    <location>
        <begin position="68"/>
        <end position="134"/>
    </location>
</feature>
<dbReference type="KEGG" id="bbel:109471294"/>
<name>A0A6P4YAQ2_BRABE</name>
<evidence type="ECO:0000313" key="2">
    <source>
        <dbReference type="Proteomes" id="UP000515135"/>
    </source>
</evidence>
<dbReference type="Gene3D" id="1.10.150.50">
    <property type="entry name" value="Transcription Factor, Ets-1"/>
    <property type="match status" value="1"/>
</dbReference>
<dbReference type="SMART" id="SM00454">
    <property type="entry name" value="SAM"/>
    <property type="match status" value="1"/>
</dbReference>
<sequence length="137" mass="15589">MLLSPQDLEKKHDDNVQMIHDLQTEIDRLLVQRDEGEYDTVGDAGKSAGLPEFNRGHYDLPVRPGGIVETLSIYEVVQLLAELNLQQYKKTFEQEQIDGELLSGLDEDMCVKELGMTRLHALRLLKKVGKRKAEEAQ</sequence>